<evidence type="ECO:0000313" key="2">
    <source>
        <dbReference type="Proteomes" id="UP000478052"/>
    </source>
</evidence>
<name>A0A6G0YIY7_APHCR</name>
<protein>
    <submittedName>
        <fullName evidence="1">Uncharacterized protein</fullName>
    </submittedName>
</protein>
<comment type="caution">
    <text evidence="1">The sequence shown here is derived from an EMBL/GenBank/DDBJ whole genome shotgun (WGS) entry which is preliminary data.</text>
</comment>
<keyword evidence="2" id="KW-1185">Reference proteome</keyword>
<evidence type="ECO:0000313" key="1">
    <source>
        <dbReference type="EMBL" id="KAF0756805.1"/>
    </source>
</evidence>
<dbReference type="EMBL" id="VUJU01003754">
    <property type="protein sequence ID" value="KAF0756805.1"/>
    <property type="molecule type" value="Genomic_DNA"/>
</dbReference>
<accession>A0A6G0YIY7</accession>
<dbReference type="AlphaFoldDB" id="A0A6G0YIY7"/>
<gene>
    <name evidence="1" type="ORF">FWK35_00028189</name>
</gene>
<proteinExistence type="predicted"/>
<reference evidence="1 2" key="1">
    <citation type="submission" date="2019-08" db="EMBL/GenBank/DDBJ databases">
        <title>Whole genome of Aphis craccivora.</title>
        <authorList>
            <person name="Voronova N.V."/>
            <person name="Shulinski R.S."/>
            <person name="Bandarenka Y.V."/>
            <person name="Zhorov D.G."/>
            <person name="Warner D."/>
        </authorList>
    </citation>
    <scope>NUCLEOTIDE SEQUENCE [LARGE SCALE GENOMIC DNA]</scope>
    <source>
        <strain evidence="1">180601</strain>
        <tissue evidence="1">Whole Body</tissue>
    </source>
</reference>
<organism evidence="1 2">
    <name type="scientific">Aphis craccivora</name>
    <name type="common">Cowpea aphid</name>
    <dbReference type="NCBI Taxonomy" id="307492"/>
    <lineage>
        <taxon>Eukaryota</taxon>
        <taxon>Metazoa</taxon>
        <taxon>Ecdysozoa</taxon>
        <taxon>Arthropoda</taxon>
        <taxon>Hexapoda</taxon>
        <taxon>Insecta</taxon>
        <taxon>Pterygota</taxon>
        <taxon>Neoptera</taxon>
        <taxon>Paraneoptera</taxon>
        <taxon>Hemiptera</taxon>
        <taxon>Sternorrhyncha</taxon>
        <taxon>Aphidomorpha</taxon>
        <taxon>Aphidoidea</taxon>
        <taxon>Aphididae</taxon>
        <taxon>Aphidini</taxon>
        <taxon>Aphis</taxon>
        <taxon>Aphis</taxon>
    </lineage>
</organism>
<dbReference type="Proteomes" id="UP000478052">
    <property type="component" value="Unassembled WGS sequence"/>
</dbReference>
<sequence length="35" mass="4124">MVELHSGKIQVVVELHLCSKKNFHKNIMHLKRLNV</sequence>